<feature type="signal peptide" evidence="1">
    <location>
        <begin position="1"/>
        <end position="18"/>
    </location>
</feature>
<organism evidence="2 3">
    <name type="scientific">Paraburkholderia silviterrae</name>
    <dbReference type="NCBI Taxonomy" id="2528715"/>
    <lineage>
        <taxon>Bacteria</taxon>
        <taxon>Pseudomonadati</taxon>
        <taxon>Pseudomonadota</taxon>
        <taxon>Betaproteobacteria</taxon>
        <taxon>Burkholderiales</taxon>
        <taxon>Burkholderiaceae</taxon>
        <taxon>Paraburkholderia</taxon>
    </lineage>
</organism>
<sequence length="190" mass="18323">MKKRMLLAAGLAASVAFAGCATTTGTSTTSTSATPVLTLPQLTMSPAQLAGAFCPAFDNAITLITTFNATAGATLPFAANANTVIKSTVQPLVNGVCAGGATITTTNVQALIQQGIPAVAGIVAAMPLPPATQAAIQAGFAVAELATNLVNQFENAVASAKASAAVPASGASAASAPAAASTPLTGAPLQ</sequence>
<protein>
    <recommendedName>
        <fullName evidence="4">Lipoprotein</fullName>
    </recommendedName>
</protein>
<gene>
    <name evidence="2" type="ORF">EYW47_14810</name>
</gene>
<keyword evidence="3" id="KW-1185">Reference proteome</keyword>
<evidence type="ECO:0000256" key="1">
    <source>
        <dbReference type="SAM" id="SignalP"/>
    </source>
</evidence>
<evidence type="ECO:0008006" key="4">
    <source>
        <dbReference type="Google" id="ProtNLM"/>
    </source>
</evidence>
<evidence type="ECO:0000313" key="3">
    <source>
        <dbReference type="Proteomes" id="UP000295722"/>
    </source>
</evidence>
<proteinExistence type="predicted"/>
<dbReference type="EMBL" id="SMRP01000006">
    <property type="protein sequence ID" value="TDG23202.1"/>
    <property type="molecule type" value="Genomic_DNA"/>
</dbReference>
<name>A0A4R5M9A1_9BURK</name>
<keyword evidence="1" id="KW-0732">Signal</keyword>
<comment type="caution">
    <text evidence="2">The sequence shown here is derived from an EMBL/GenBank/DDBJ whole genome shotgun (WGS) entry which is preliminary data.</text>
</comment>
<dbReference type="RefSeq" id="WP_133195572.1">
    <property type="nucleotide sequence ID" value="NZ_JBHUCW010000009.1"/>
</dbReference>
<dbReference type="AlphaFoldDB" id="A0A4R5M9A1"/>
<dbReference type="PROSITE" id="PS51257">
    <property type="entry name" value="PROKAR_LIPOPROTEIN"/>
    <property type="match status" value="1"/>
</dbReference>
<accession>A0A4R5M9A1</accession>
<dbReference type="Proteomes" id="UP000295722">
    <property type="component" value="Unassembled WGS sequence"/>
</dbReference>
<evidence type="ECO:0000313" key="2">
    <source>
        <dbReference type="EMBL" id="TDG23202.1"/>
    </source>
</evidence>
<reference evidence="2 3" key="1">
    <citation type="submission" date="2019-03" db="EMBL/GenBank/DDBJ databases">
        <title>Paraburkholderia sp. 4M-K11, isolated from subtropical forest soil.</title>
        <authorList>
            <person name="Gao Z.-H."/>
            <person name="Qiu L.-H."/>
        </authorList>
    </citation>
    <scope>NUCLEOTIDE SEQUENCE [LARGE SCALE GENOMIC DNA]</scope>
    <source>
        <strain evidence="2 3">4M-K11</strain>
    </source>
</reference>
<feature type="chain" id="PRO_5020256409" description="Lipoprotein" evidence="1">
    <location>
        <begin position="19"/>
        <end position="190"/>
    </location>
</feature>